<dbReference type="VEuPathDB" id="TriTrypDB:TRSC58_04777"/>
<dbReference type="EMBL" id="MKGL01000344">
    <property type="protein sequence ID" value="RNF00115.1"/>
    <property type="molecule type" value="Genomic_DNA"/>
</dbReference>
<dbReference type="OrthoDB" id="10251809at2759"/>
<keyword evidence="4" id="KW-1185">Reference proteome</keyword>
<comment type="caution">
    <text evidence="3">The sequence shown here is derived from an EMBL/GenBank/DDBJ whole genome shotgun (WGS) entry which is preliminary data.</text>
</comment>
<evidence type="ECO:0000256" key="1">
    <source>
        <dbReference type="ARBA" id="ARBA00022441"/>
    </source>
</evidence>
<dbReference type="RefSeq" id="XP_029235582.1">
    <property type="nucleotide sequence ID" value="XM_029384576.1"/>
</dbReference>
<dbReference type="PANTHER" id="PTHR46228:SF2">
    <property type="entry name" value="KELCH REPEAT PROTEIN (AFU_ORTHOLOGUE AFUA_4G14350)"/>
    <property type="match status" value="1"/>
</dbReference>
<keyword evidence="1" id="KW-0880">Kelch repeat</keyword>
<keyword evidence="2" id="KW-0677">Repeat</keyword>
<organism evidence="3 4">
    <name type="scientific">Trypanosoma rangeli</name>
    <dbReference type="NCBI Taxonomy" id="5698"/>
    <lineage>
        <taxon>Eukaryota</taxon>
        <taxon>Discoba</taxon>
        <taxon>Euglenozoa</taxon>
        <taxon>Kinetoplastea</taxon>
        <taxon>Metakinetoplastina</taxon>
        <taxon>Trypanosomatida</taxon>
        <taxon>Trypanosomatidae</taxon>
        <taxon>Trypanosoma</taxon>
        <taxon>Herpetosoma</taxon>
    </lineage>
</organism>
<sequence>MVTTTTSTTANSLSAHVYHDNLLLFSGVSTDRLWWLNLPSLRWHEEVCSGVFPPPTRFHATALRGLRLYLSGGEPPSVATLCTAAISLEHDLLEVFVIDLQELHWETVACGWKPRNRSHHTMTAVENSLIVVGGKPLLGDVTANEMRELLASGFYAIHVLDTTTGVWRVFSEARFPPLWGHTVHAVNSSAIVIYGGFEITLETDEAGDELPTIAVNNYVGFLNWKTMEYYQAPTRVPGRVMHQAHLRGNMLCVLGGFLVDEAHLDLVPKRDAIGISLITFEAAPMMFCLQNWSHEQLASVVYNQQLIALNTMNDIFVQRILGDEPWVRYRCDPSTVATVPFPTIFFSRSKPQEDGKEGMSHTVSIPFDGPLSRPSISPLLWKMLSRLEYPLADMC</sequence>
<reference evidence="3 4" key="1">
    <citation type="journal article" date="2018" name="BMC Genomics">
        <title>Genomic comparison of Trypanosoma conorhini and Trypanosoma rangeli to Trypanosoma cruzi strains of high and low virulence.</title>
        <authorList>
            <person name="Bradwell K.R."/>
            <person name="Koparde V.N."/>
            <person name="Matveyev A.V."/>
            <person name="Serrano M.G."/>
            <person name="Alves J.M."/>
            <person name="Parikh H."/>
            <person name="Huang B."/>
            <person name="Lee V."/>
            <person name="Espinosa-Alvarez O."/>
            <person name="Ortiz P.A."/>
            <person name="Costa-Martins A.G."/>
            <person name="Teixeira M.M."/>
            <person name="Buck G.A."/>
        </authorList>
    </citation>
    <scope>NUCLEOTIDE SEQUENCE [LARGE SCALE GENOMIC DNA]</scope>
    <source>
        <strain evidence="3 4">AM80</strain>
    </source>
</reference>
<dbReference type="PANTHER" id="PTHR46228">
    <property type="entry name" value="KELCH DOMAIN-CONTAINING PROTEIN"/>
    <property type="match status" value="1"/>
</dbReference>
<dbReference type="Gene3D" id="2.120.10.80">
    <property type="entry name" value="Kelch-type beta propeller"/>
    <property type="match status" value="1"/>
</dbReference>
<dbReference type="SUPFAM" id="SSF117281">
    <property type="entry name" value="Kelch motif"/>
    <property type="match status" value="1"/>
</dbReference>
<gene>
    <name evidence="3" type="ORF">TraAM80_07798</name>
</gene>
<name>A0A3R7N4P2_TRYRA</name>
<evidence type="ECO:0000256" key="2">
    <source>
        <dbReference type="ARBA" id="ARBA00022737"/>
    </source>
</evidence>
<dbReference type="GeneID" id="40331731"/>
<protein>
    <submittedName>
        <fullName evidence="3">Uncharacterized protein</fullName>
    </submittedName>
</protein>
<accession>A0A3R7N4P2</accession>
<dbReference type="InterPro" id="IPR015915">
    <property type="entry name" value="Kelch-typ_b-propeller"/>
</dbReference>
<evidence type="ECO:0000313" key="4">
    <source>
        <dbReference type="Proteomes" id="UP000283634"/>
    </source>
</evidence>
<dbReference type="AlphaFoldDB" id="A0A3R7N4P2"/>
<proteinExistence type="predicted"/>
<dbReference type="Pfam" id="PF24681">
    <property type="entry name" value="Kelch_KLHDC2_KLHL20_DRC7"/>
    <property type="match status" value="1"/>
</dbReference>
<evidence type="ECO:0000313" key="3">
    <source>
        <dbReference type="EMBL" id="RNF00115.1"/>
    </source>
</evidence>
<dbReference type="OMA" id="LWGHTVH"/>
<dbReference type="Proteomes" id="UP000283634">
    <property type="component" value="Unassembled WGS sequence"/>
</dbReference>